<dbReference type="GO" id="GO:0016251">
    <property type="term" value="F:RNA polymerase II general transcription initiation factor activity"/>
    <property type="evidence" value="ECO:0007669"/>
    <property type="project" value="TreeGrafter"/>
</dbReference>
<evidence type="ECO:0000256" key="5">
    <source>
        <dbReference type="ARBA" id="ARBA00023242"/>
    </source>
</evidence>
<comment type="similarity">
    <text evidence="2">Belongs to the TAF9 family.</text>
</comment>
<keyword evidence="7" id="KW-0648">Protein biosynthesis</keyword>
<reference evidence="7 8" key="1">
    <citation type="journal article" date="2018" name="Gigascience">
        <title>Genomes of trombidid mites reveal novel predicted allergens and laterally-transferred genes associated with secondary metabolism.</title>
        <authorList>
            <person name="Dong X."/>
            <person name="Chaisiri K."/>
            <person name="Xia D."/>
            <person name="Armstrong S.D."/>
            <person name="Fang Y."/>
            <person name="Donnelly M.J."/>
            <person name="Kadowaki T."/>
            <person name="McGarry J.W."/>
            <person name="Darby A.C."/>
            <person name="Makepeace B.L."/>
        </authorList>
    </citation>
    <scope>NUCLEOTIDE SEQUENCE [LARGE SCALE GENOMIC DNA]</scope>
    <source>
        <strain evidence="7">UoL-WK</strain>
    </source>
</reference>
<dbReference type="InterPro" id="IPR009072">
    <property type="entry name" value="Histone-fold"/>
</dbReference>
<dbReference type="GO" id="GO:0046982">
    <property type="term" value="F:protein heterodimerization activity"/>
    <property type="evidence" value="ECO:0007669"/>
    <property type="project" value="InterPro"/>
</dbReference>
<accession>A0A3S3PUL1</accession>
<organism evidence="7 8">
    <name type="scientific">Dinothrombium tinctorium</name>
    <dbReference type="NCBI Taxonomy" id="1965070"/>
    <lineage>
        <taxon>Eukaryota</taxon>
        <taxon>Metazoa</taxon>
        <taxon>Ecdysozoa</taxon>
        <taxon>Arthropoda</taxon>
        <taxon>Chelicerata</taxon>
        <taxon>Arachnida</taxon>
        <taxon>Acari</taxon>
        <taxon>Acariformes</taxon>
        <taxon>Trombidiformes</taxon>
        <taxon>Prostigmata</taxon>
        <taxon>Anystina</taxon>
        <taxon>Parasitengona</taxon>
        <taxon>Trombidioidea</taxon>
        <taxon>Trombidiidae</taxon>
        <taxon>Dinothrombium</taxon>
    </lineage>
</organism>
<evidence type="ECO:0000313" key="7">
    <source>
        <dbReference type="EMBL" id="RWS16659.1"/>
    </source>
</evidence>
<dbReference type="GO" id="GO:0003743">
    <property type="term" value="F:translation initiation factor activity"/>
    <property type="evidence" value="ECO:0007669"/>
    <property type="project" value="UniProtKB-KW"/>
</dbReference>
<dbReference type="GO" id="GO:0003713">
    <property type="term" value="F:transcription coactivator activity"/>
    <property type="evidence" value="ECO:0007669"/>
    <property type="project" value="TreeGrafter"/>
</dbReference>
<dbReference type="InterPro" id="IPR051431">
    <property type="entry name" value="TFIID_subunit_9"/>
</dbReference>
<feature type="compositionally biased region" description="Low complexity" evidence="6">
    <location>
        <begin position="7"/>
        <end position="25"/>
    </location>
</feature>
<dbReference type="CDD" id="cd07979">
    <property type="entry name" value="HFD_TAF9"/>
    <property type="match status" value="1"/>
</dbReference>
<dbReference type="FunFam" id="1.10.20.10:FF:000018">
    <property type="entry name" value="Transcription initiation factor TFIID subunit 9"/>
    <property type="match status" value="1"/>
</dbReference>
<dbReference type="GO" id="GO:0051123">
    <property type="term" value="P:RNA polymerase II preinitiation complex assembly"/>
    <property type="evidence" value="ECO:0007669"/>
    <property type="project" value="TreeGrafter"/>
</dbReference>
<keyword evidence="8" id="KW-1185">Reference proteome</keyword>
<dbReference type="InterPro" id="IPR003162">
    <property type="entry name" value="TFIID-31"/>
</dbReference>
<evidence type="ECO:0000313" key="8">
    <source>
        <dbReference type="Proteomes" id="UP000285301"/>
    </source>
</evidence>
<protein>
    <submittedName>
        <fullName evidence="7">Transcription initiation factor TFII-D component-like protein</fullName>
    </submittedName>
</protein>
<dbReference type="PANTHER" id="PTHR48068:SF4">
    <property type="entry name" value="TATA-BOX BINDING PROTEIN ASSOCIATED FACTOR 9"/>
    <property type="match status" value="1"/>
</dbReference>
<evidence type="ECO:0000256" key="6">
    <source>
        <dbReference type="SAM" id="MobiDB-lite"/>
    </source>
</evidence>
<feature type="compositionally biased region" description="Polar residues" evidence="6">
    <location>
        <begin position="225"/>
        <end position="239"/>
    </location>
</feature>
<dbReference type="STRING" id="1965070.A0A3S3PUL1"/>
<dbReference type="Proteomes" id="UP000285301">
    <property type="component" value="Unassembled WGS sequence"/>
</dbReference>
<dbReference type="GO" id="GO:0000124">
    <property type="term" value="C:SAGA complex"/>
    <property type="evidence" value="ECO:0007669"/>
    <property type="project" value="TreeGrafter"/>
</dbReference>
<sequence length="252" mass="27734">MPQILNSSSTPVSLSSTANTSTTSNTVTTTTAQSTTVTSCTVTAAQQPKVTSKDAHVIQTILKDMGVMEYEPAVVYQLLEFTYRYVSSVLEDAQVFSHYAKKKNIDAEDVRLAIQMQVDKMFTSPPPRDLLLEIARHKNSQSLPPIRSHSGPRLPPDRYSLIVCNYKLKSGAKIKSQQTQQQTHIQLPFRSGTSLLSGLNNRQPLITLQARPSQPTVVGNRIAVTTSDKVSSDTNTEESNGGVKRKLEDDNK</sequence>
<keyword evidence="4" id="KW-0804">Transcription</keyword>
<dbReference type="GO" id="GO:0005669">
    <property type="term" value="C:transcription factor TFIID complex"/>
    <property type="evidence" value="ECO:0007669"/>
    <property type="project" value="TreeGrafter"/>
</dbReference>
<feature type="region of interest" description="Disordered" evidence="6">
    <location>
        <begin position="225"/>
        <end position="252"/>
    </location>
</feature>
<dbReference type="OrthoDB" id="341924at2759"/>
<dbReference type="AlphaFoldDB" id="A0A3S3PUL1"/>
<name>A0A3S3PUL1_9ACAR</name>
<dbReference type="SUPFAM" id="SSF47113">
    <property type="entry name" value="Histone-fold"/>
    <property type="match status" value="1"/>
</dbReference>
<gene>
    <name evidence="7" type="ORF">B4U79_14911</name>
</gene>
<evidence type="ECO:0000256" key="4">
    <source>
        <dbReference type="ARBA" id="ARBA00023163"/>
    </source>
</evidence>
<keyword evidence="5" id="KW-0539">Nucleus</keyword>
<comment type="caution">
    <text evidence="7">The sequence shown here is derived from an EMBL/GenBank/DDBJ whole genome shotgun (WGS) entry which is preliminary data.</text>
</comment>
<evidence type="ECO:0000256" key="1">
    <source>
        <dbReference type="ARBA" id="ARBA00004123"/>
    </source>
</evidence>
<dbReference type="PANTHER" id="PTHR48068">
    <property type="entry name" value="TAF9 RNA POLYMERASE II, TATA BOX-BINDING PROTEIN (TBP)-ASSOCIATED FACTOR"/>
    <property type="match status" value="1"/>
</dbReference>
<dbReference type="Gene3D" id="1.10.20.10">
    <property type="entry name" value="Histone, subunit A"/>
    <property type="match status" value="1"/>
</dbReference>
<keyword evidence="3" id="KW-0805">Transcription regulation</keyword>
<evidence type="ECO:0000256" key="2">
    <source>
        <dbReference type="ARBA" id="ARBA00007646"/>
    </source>
</evidence>
<dbReference type="EMBL" id="NCKU01000193">
    <property type="protein sequence ID" value="RWS16659.1"/>
    <property type="molecule type" value="Genomic_DNA"/>
</dbReference>
<proteinExistence type="inferred from homology"/>
<comment type="subcellular location">
    <subcellularLocation>
        <location evidence="1">Nucleus</location>
    </subcellularLocation>
</comment>
<keyword evidence="7" id="KW-0396">Initiation factor</keyword>
<feature type="region of interest" description="Disordered" evidence="6">
    <location>
        <begin position="1"/>
        <end position="25"/>
    </location>
</feature>
<evidence type="ECO:0000256" key="3">
    <source>
        <dbReference type="ARBA" id="ARBA00023015"/>
    </source>
</evidence>
<dbReference type="Pfam" id="PF02291">
    <property type="entry name" value="TFIID-31kDa"/>
    <property type="match status" value="1"/>
</dbReference>